<sequence>MPTAEVTELRKLVGKLAFLLAFVYLLVLGGGLVTLASGTQVSVITWPLILLPGAAFAPAVINAVRLHRTPEPAQMKNLWRSCALYTVIGLMLLIATAIILNQVQP</sequence>
<comment type="caution">
    <text evidence="2">The sequence shown here is derived from an EMBL/GenBank/DDBJ whole genome shotgun (WGS) entry which is preliminary data.</text>
</comment>
<evidence type="ECO:0000313" key="3">
    <source>
        <dbReference type="Proteomes" id="UP000656042"/>
    </source>
</evidence>
<dbReference type="Proteomes" id="UP000656042">
    <property type="component" value="Unassembled WGS sequence"/>
</dbReference>
<evidence type="ECO:0008006" key="4">
    <source>
        <dbReference type="Google" id="ProtNLM"/>
    </source>
</evidence>
<organism evidence="2 3">
    <name type="scientific">Mangrovihabitans endophyticus</name>
    <dbReference type="NCBI Taxonomy" id="1751298"/>
    <lineage>
        <taxon>Bacteria</taxon>
        <taxon>Bacillati</taxon>
        <taxon>Actinomycetota</taxon>
        <taxon>Actinomycetes</taxon>
        <taxon>Micromonosporales</taxon>
        <taxon>Micromonosporaceae</taxon>
        <taxon>Mangrovihabitans</taxon>
    </lineage>
</organism>
<evidence type="ECO:0000256" key="1">
    <source>
        <dbReference type="SAM" id="Phobius"/>
    </source>
</evidence>
<dbReference type="RefSeq" id="WP_189082882.1">
    <property type="nucleotide sequence ID" value="NZ_BMMX01000064.1"/>
</dbReference>
<feature type="transmembrane region" description="Helical" evidence="1">
    <location>
        <begin position="43"/>
        <end position="61"/>
    </location>
</feature>
<gene>
    <name evidence="2" type="ORF">GCM10012284_61910</name>
</gene>
<keyword evidence="1" id="KW-0472">Membrane</keyword>
<protein>
    <recommendedName>
        <fullName evidence="4">Transmembrane protein</fullName>
    </recommendedName>
</protein>
<dbReference type="AlphaFoldDB" id="A0A8J3FRS7"/>
<keyword evidence="3" id="KW-1185">Reference proteome</keyword>
<accession>A0A8J3FRS7</accession>
<dbReference type="EMBL" id="BMMX01000064">
    <property type="protein sequence ID" value="GGL18953.1"/>
    <property type="molecule type" value="Genomic_DNA"/>
</dbReference>
<feature type="transmembrane region" description="Helical" evidence="1">
    <location>
        <begin position="82"/>
        <end position="100"/>
    </location>
</feature>
<name>A0A8J3FRS7_9ACTN</name>
<proteinExistence type="predicted"/>
<evidence type="ECO:0000313" key="2">
    <source>
        <dbReference type="EMBL" id="GGL18953.1"/>
    </source>
</evidence>
<reference evidence="2" key="1">
    <citation type="journal article" date="2014" name="Int. J. Syst. Evol. Microbiol.">
        <title>Complete genome sequence of Corynebacterium casei LMG S-19264T (=DSM 44701T), isolated from a smear-ripened cheese.</title>
        <authorList>
            <consortium name="US DOE Joint Genome Institute (JGI-PGF)"/>
            <person name="Walter F."/>
            <person name="Albersmeier A."/>
            <person name="Kalinowski J."/>
            <person name="Ruckert C."/>
        </authorList>
    </citation>
    <scope>NUCLEOTIDE SEQUENCE</scope>
    <source>
        <strain evidence="2">CGMCC 4.7299</strain>
    </source>
</reference>
<keyword evidence="1" id="KW-1133">Transmembrane helix</keyword>
<keyword evidence="1" id="KW-0812">Transmembrane</keyword>
<reference evidence="2" key="2">
    <citation type="submission" date="2020-09" db="EMBL/GenBank/DDBJ databases">
        <authorList>
            <person name="Sun Q."/>
            <person name="Zhou Y."/>
        </authorList>
    </citation>
    <scope>NUCLEOTIDE SEQUENCE</scope>
    <source>
        <strain evidence="2">CGMCC 4.7299</strain>
    </source>
</reference>
<feature type="transmembrane region" description="Helical" evidence="1">
    <location>
        <begin position="12"/>
        <end position="37"/>
    </location>
</feature>